<dbReference type="InterPro" id="IPR011330">
    <property type="entry name" value="Glyco_hydro/deAcase_b/a-brl"/>
</dbReference>
<dbReference type="EMBL" id="CP071090">
    <property type="protein sequence ID" value="QSQ21424.1"/>
    <property type="molecule type" value="Genomic_DNA"/>
</dbReference>
<name>A0ABX7NVJ9_9BACT</name>
<dbReference type="SUPFAM" id="SSF88713">
    <property type="entry name" value="Glycoside hydrolase/deacetylase"/>
    <property type="match status" value="1"/>
</dbReference>
<sequence>MVSRFPAGERRVLLALLFTQLFAAGSALALPNDAAVPILLYHSSHAGYHRTDPGDSRQEQCGYSYVATTALREDLNEIYAQGFTVVPVRWIVEWALGQRDGSTLPDKVIGITIDDGYDLDWRSESPNVPRYPSWCPETTSIQAELTSFKQSHPGLPSYSPHVSSFVIASPVARAAISTVNGYQYANDDWWATAQASGLMGIYDHSADHDGDYINTRQYDPALGIHIPVRSNLPPNHPALRAGPSGCAPVAGESDSSDSTKHDFCYVGTDTATNTTATHQVVKSAEYIQSKTGVWPDLFAFPFGHISPQVLAWFENNPAQHRMLAAFGGTPVPVRRGSPRYALGRYTHGAQWHTQAEFKALLESFQPAPTAAWSVDGVPMAPGQAINVTVGQPLTLAYTSTNTDRCEAWVTQGYGFYPQLWPPPPTKHQSGPAYTFAPQPVEAPGVYNWHVKCYSPYGGRTVETWFRGIATAPAPTATWYINGTPMYAGSAFVIYAGQYFGLRFDSTGTQRCEHWVTAGEYFYPELWRAPPGHPANLPSFDYGYVSVDAPGVYNWHITCFSAGDASSVSTWVRGYVY</sequence>
<dbReference type="PANTHER" id="PTHR34216:SF3">
    <property type="entry name" value="POLY-BETA-1,6-N-ACETYL-D-GLUCOSAMINE N-DEACETYLASE"/>
    <property type="match status" value="1"/>
</dbReference>
<gene>
    <name evidence="2" type="ORF">JY651_40590</name>
</gene>
<dbReference type="PANTHER" id="PTHR34216">
    <property type="match status" value="1"/>
</dbReference>
<dbReference type="RefSeq" id="WP_206723002.1">
    <property type="nucleotide sequence ID" value="NZ_CP071090.1"/>
</dbReference>
<evidence type="ECO:0000256" key="1">
    <source>
        <dbReference type="SAM" id="SignalP"/>
    </source>
</evidence>
<evidence type="ECO:0000313" key="3">
    <source>
        <dbReference type="Proteomes" id="UP000662747"/>
    </source>
</evidence>
<protein>
    <submittedName>
        <fullName evidence="2">Uncharacterized protein</fullName>
    </submittedName>
</protein>
<dbReference type="Gene3D" id="3.20.20.370">
    <property type="entry name" value="Glycoside hydrolase/deacetylase"/>
    <property type="match status" value="2"/>
</dbReference>
<feature type="signal peptide" evidence="1">
    <location>
        <begin position="1"/>
        <end position="29"/>
    </location>
</feature>
<accession>A0ABX7NVJ9</accession>
<proteinExistence type="predicted"/>
<feature type="chain" id="PRO_5047309897" evidence="1">
    <location>
        <begin position="30"/>
        <end position="576"/>
    </location>
</feature>
<keyword evidence="1" id="KW-0732">Signal</keyword>
<dbReference type="Proteomes" id="UP000662747">
    <property type="component" value="Chromosome"/>
</dbReference>
<organism evidence="2 3">
    <name type="scientific">Pyxidicoccus parkwayensis</name>
    <dbReference type="NCBI Taxonomy" id="2813578"/>
    <lineage>
        <taxon>Bacteria</taxon>
        <taxon>Pseudomonadati</taxon>
        <taxon>Myxococcota</taxon>
        <taxon>Myxococcia</taxon>
        <taxon>Myxococcales</taxon>
        <taxon>Cystobacterineae</taxon>
        <taxon>Myxococcaceae</taxon>
        <taxon>Pyxidicoccus</taxon>
    </lineage>
</organism>
<keyword evidence="3" id="KW-1185">Reference proteome</keyword>
<dbReference type="InterPro" id="IPR051398">
    <property type="entry name" value="Polysacch_Deacetylase"/>
</dbReference>
<evidence type="ECO:0000313" key="2">
    <source>
        <dbReference type="EMBL" id="QSQ21424.1"/>
    </source>
</evidence>
<reference evidence="2 3" key="1">
    <citation type="submission" date="2021-02" db="EMBL/GenBank/DDBJ databases">
        <title>De Novo genome assembly of isolated myxobacteria.</title>
        <authorList>
            <person name="Stevens D.C."/>
        </authorList>
    </citation>
    <scope>NUCLEOTIDE SEQUENCE [LARGE SCALE GENOMIC DNA]</scope>
    <source>
        <strain evidence="3">SCPEA02</strain>
    </source>
</reference>